<evidence type="ECO:0008006" key="4">
    <source>
        <dbReference type="Google" id="ProtNLM"/>
    </source>
</evidence>
<accession>A0A0D7AQH7</accession>
<dbReference type="OrthoDB" id="3241054at2759"/>
<dbReference type="PANTHER" id="PTHR34618">
    <property type="entry name" value="SURFACE PROTEIN MAS1, PUTATIVE-RELATED"/>
    <property type="match status" value="1"/>
</dbReference>
<sequence>MRCAVVFSLSLVASVYGHAFINTVTGANGVSGYGLGVLKSSTDVETDDDGSFLDSFLNTPVLNNVDENPCGATISGGAVDIASAMADVSDDMGGVPTIPADGNLELSMYEVDGDGGGPFTAEINEDATGSTWTPIDVTTQPAGTDSINLDTPSNNTIAVTVPSTTTCTGGTTGDTCLIRFSNSAAAGPFGGCVAVAQSSSNSTRRGL</sequence>
<feature type="chain" id="PRO_5002316399" description="Cell wall protein" evidence="1">
    <location>
        <begin position="18"/>
        <end position="207"/>
    </location>
</feature>
<dbReference type="Pfam" id="PF11327">
    <property type="entry name" value="Egh16-like"/>
    <property type="match status" value="1"/>
</dbReference>
<organism evidence="2 3">
    <name type="scientific">Fistulina hepatica ATCC 64428</name>
    <dbReference type="NCBI Taxonomy" id="1128425"/>
    <lineage>
        <taxon>Eukaryota</taxon>
        <taxon>Fungi</taxon>
        <taxon>Dikarya</taxon>
        <taxon>Basidiomycota</taxon>
        <taxon>Agaricomycotina</taxon>
        <taxon>Agaricomycetes</taxon>
        <taxon>Agaricomycetidae</taxon>
        <taxon>Agaricales</taxon>
        <taxon>Fistulinaceae</taxon>
        <taxon>Fistulina</taxon>
    </lineage>
</organism>
<name>A0A0D7AQH7_9AGAR</name>
<keyword evidence="1" id="KW-0732">Signal</keyword>
<keyword evidence="3" id="KW-1185">Reference proteome</keyword>
<proteinExistence type="predicted"/>
<feature type="signal peptide" evidence="1">
    <location>
        <begin position="1"/>
        <end position="17"/>
    </location>
</feature>
<dbReference type="AlphaFoldDB" id="A0A0D7AQH7"/>
<dbReference type="EMBL" id="KN881606">
    <property type="protein sequence ID" value="KIY53581.1"/>
    <property type="molecule type" value="Genomic_DNA"/>
</dbReference>
<reference evidence="2 3" key="1">
    <citation type="journal article" date="2015" name="Fungal Genet. Biol.">
        <title>Evolution of novel wood decay mechanisms in Agaricales revealed by the genome sequences of Fistulina hepatica and Cylindrobasidium torrendii.</title>
        <authorList>
            <person name="Floudas D."/>
            <person name="Held B.W."/>
            <person name="Riley R."/>
            <person name="Nagy L.G."/>
            <person name="Koehler G."/>
            <person name="Ransdell A.S."/>
            <person name="Younus H."/>
            <person name="Chow J."/>
            <person name="Chiniquy J."/>
            <person name="Lipzen A."/>
            <person name="Tritt A."/>
            <person name="Sun H."/>
            <person name="Haridas S."/>
            <person name="LaButti K."/>
            <person name="Ohm R.A."/>
            <person name="Kues U."/>
            <person name="Blanchette R.A."/>
            <person name="Grigoriev I.V."/>
            <person name="Minto R.E."/>
            <person name="Hibbett D.S."/>
        </authorList>
    </citation>
    <scope>NUCLEOTIDE SEQUENCE [LARGE SCALE GENOMIC DNA]</scope>
    <source>
        <strain evidence="2 3">ATCC 64428</strain>
    </source>
</reference>
<dbReference type="InterPro" id="IPR021476">
    <property type="entry name" value="Egh16-like"/>
</dbReference>
<gene>
    <name evidence="2" type="ORF">FISHEDRAFT_68794</name>
</gene>
<dbReference type="Proteomes" id="UP000054144">
    <property type="component" value="Unassembled WGS sequence"/>
</dbReference>
<dbReference type="PANTHER" id="PTHR34618:SF1">
    <property type="entry name" value="SECRETED PROTEIN"/>
    <property type="match status" value="1"/>
</dbReference>
<protein>
    <recommendedName>
        <fullName evidence="4">Cell wall protein</fullName>
    </recommendedName>
</protein>
<evidence type="ECO:0000313" key="2">
    <source>
        <dbReference type="EMBL" id="KIY53581.1"/>
    </source>
</evidence>
<evidence type="ECO:0000313" key="3">
    <source>
        <dbReference type="Proteomes" id="UP000054144"/>
    </source>
</evidence>
<evidence type="ECO:0000256" key="1">
    <source>
        <dbReference type="SAM" id="SignalP"/>
    </source>
</evidence>